<evidence type="ECO:0000313" key="4">
    <source>
        <dbReference type="Proteomes" id="UP000503840"/>
    </source>
</evidence>
<dbReference type="RefSeq" id="WP_174405216.1">
    <property type="nucleotide sequence ID" value="NZ_BLVO01000013.1"/>
</dbReference>
<sequence>MKTLLCALIAACTIAAGLGTTRVSALAMDVCISGRVPYEYVTESGYAGVSLELFAAILEQMKDEKLVLSQVPWSRGLRALGEGKCDVLLSGVWDTEREKQFVYPKQPIGSIAWQFFGKEPNAELSGMWGGVRGFSYPEALYEQVRGLRRDVDAPTQESMVRKLMSGRVSVIAIELGSAQTLARDLGVTLYPVGKRVYVPLFALFNKKVPQNVVDRFDEVMERLWEEGVVTDVYEKYDLSIPRLSPRDMLVVDERFPPITP</sequence>
<dbReference type="Gene3D" id="3.40.190.10">
    <property type="entry name" value="Periplasmic binding protein-like II"/>
    <property type="match status" value="2"/>
</dbReference>
<dbReference type="AlphaFoldDB" id="A0A7J0BIW9"/>
<name>A0A7J0BIW9_9BACT</name>
<dbReference type="Pfam" id="PF00497">
    <property type="entry name" value="SBP_bac_3"/>
    <property type="match status" value="1"/>
</dbReference>
<protein>
    <recommendedName>
        <fullName evidence="2">Solute-binding protein family 3/N-terminal domain-containing protein</fullName>
    </recommendedName>
</protein>
<feature type="signal peptide" evidence="1">
    <location>
        <begin position="1"/>
        <end position="27"/>
    </location>
</feature>
<dbReference type="PANTHER" id="PTHR38834:SF3">
    <property type="entry name" value="SOLUTE-BINDING PROTEIN FAMILY 3_N-TERMINAL DOMAIN-CONTAINING PROTEIN"/>
    <property type="match status" value="1"/>
</dbReference>
<proteinExistence type="predicted"/>
<dbReference type="InterPro" id="IPR001638">
    <property type="entry name" value="Solute-binding_3/MltF_N"/>
</dbReference>
<feature type="chain" id="PRO_5029606025" description="Solute-binding protein family 3/N-terminal domain-containing protein" evidence="1">
    <location>
        <begin position="28"/>
        <end position="260"/>
    </location>
</feature>
<dbReference type="EMBL" id="BLVO01000013">
    <property type="protein sequence ID" value="GFM33569.1"/>
    <property type="molecule type" value="Genomic_DNA"/>
</dbReference>
<gene>
    <name evidence="3" type="ORF">DSM101010T_19340</name>
</gene>
<comment type="caution">
    <text evidence="3">The sequence shown here is derived from an EMBL/GenBank/DDBJ whole genome shotgun (WGS) entry which is preliminary data.</text>
</comment>
<keyword evidence="1" id="KW-0732">Signal</keyword>
<evidence type="ECO:0000259" key="2">
    <source>
        <dbReference type="Pfam" id="PF00497"/>
    </source>
</evidence>
<accession>A0A7J0BIW9</accession>
<dbReference type="Proteomes" id="UP000503840">
    <property type="component" value="Unassembled WGS sequence"/>
</dbReference>
<dbReference type="PANTHER" id="PTHR38834">
    <property type="entry name" value="PERIPLASMIC SUBSTRATE BINDING PROTEIN FAMILY 3"/>
    <property type="match status" value="1"/>
</dbReference>
<evidence type="ECO:0000313" key="3">
    <source>
        <dbReference type="EMBL" id="GFM33569.1"/>
    </source>
</evidence>
<feature type="domain" description="Solute-binding protein family 3/N-terminal" evidence="2">
    <location>
        <begin position="32"/>
        <end position="236"/>
    </location>
</feature>
<reference evidence="3 4" key="1">
    <citation type="submission" date="2020-05" db="EMBL/GenBank/DDBJ databases">
        <title>Draft genome sequence of Desulfovibrio sp. strain HN2T.</title>
        <authorList>
            <person name="Ueno A."/>
            <person name="Tamazawa S."/>
            <person name="Tamamura S."/>
            <person name="Murakami T."/>
            <person name="Kiyama T."/>
            <person name="Inomata H."/>
            <person name="Amano Y."/>
            <person name="Miyakawa K."/>
            <person name="Tamaki H."/>
            <person name="Naganuma T."/>
            <person name="Kaneko K."/>
        </authorList>
    </citation>
    <scope>NUCLEOTIDE SEQUENCE [LARGE SCALE GENOMIC DNA]</scope>
    <source>
        <strain evidence="3 4">HN2</strain>
    </source>
</reference>
<keyword evidence="4" id="KW-1185">Reference proteome</keyword>
<organism evidence="3 4">
    <name type="scientific">Desulfovibrio subterraneus</name>
    <dbReference type="NCBI Taxonomy" id="2718620"/>
    <lineage>
        <taxon>Bacteria</taxon>
        <taxon>Pseudomonadati</taxon>
        <taxon>Thermodesulfobacteriota</taxon>
        <taxon>Desulfovibrionia</taxon>
        <taxon>Desulfovibrionales</taxon>
        <taxon>Desulfovibrionaceae</taxon>
        <taxon>Desulfovibrio</taxon>
    </lineage>
</organism>
<evidence type="ECO:0000256" key="1">
    <source>
        <dbReference type="SAM" id="SignalP"/>
    </source>
</evidence>
<dbReference type="SUPFAM" id="SSF53850">
    <property type="entry name" value="Periplasmic binding protein-like II"/>
    <property type="match status" value="1"/>
</dbReference>